<sequence length="92" mass="10146">MHKRLRVLLASTAALVSVPAFAWLAAELAAYYEMFSTGMNSRAELGEDLGFGILLFMVVPPVTLFGSLFVWWFVWSRTGRTKTTVTNGDANA</sequence>
<feature type="chain" id="PRO_5041412099" evidence="2">
    <location>
        <begin position="23"/>
        <end position="92"/>
    </location>
</feature>
<reference evidence="3" key="1">
    <citation type="submission" date="2020-03" db="EMBL/GenBank/DDBJ databases">
        <title>Genome assembly of Azotobacter chroococcum W5.</title>
        <authorList>
            <person name="Kannepalli A."/>
        </authorList>
    </citation>
    <scope>NUCLEOTIDE SEQUENCE</scope>
    <source>
        <strain evidence="3">W5</strain>
    </source>
</reference>
<dbReference type="EMBL" id="JAAPAP010000017">
    <property type="protein sequence ID" value="NHN79180.1"/>
    <property type="molecule type" value="Genomic_DNA"/>
</dbReference>
<evidence type="ECO:0000313" key="4">
    <source>
        <dbReference type="Proteomes" id="UP000736384"/>
    </source>
</evidence>
<dbReference type="Proteomes" id="UP000736384">
    <property type="component" value="Unassembled WGS sequence"/>
</dbReference>
<feature type="signal peptide" evidence="2">
    <location>
        <begin position="1"/>
        <end position="22"/>
    </location>
</feature>
<evidence type="ECO:0000256" key="1">
    <source>
        <dbReference type="SAM" id="Phobius"/>
    </source>
</evidence>
<dbReference type="AlphaFoldDB" id="A0AA43Z915"/>
<evidence type="ECO:0000313" key="3">
    <source>
        <dbReference type="EMBL" id="NHN79180.1"/>
    </source>
</evidence>
<name>A0AA43Z915_9GAMM</name>
<evidence type="ECO:0000256" key="2">
    <source>
        <dbReference type="SAM" id="SignalP"/>
    </source>
</evidence>
<comment type="caution">
    <text evidence="3">The sequence shown here is derived from an EMBL/GenBank/DDBJ whole genome shotgun (WGS) entry which is preliminary data.</text>
</comment>
<gene>
    <name evidence="3" type="ORF">HA520_18140</name>
</gene>
<keyword evidence="1" id="KW-0812">Transmembrane</keyword>
<keyword evidence="2" id="KW-0732">Signal</keyword>
<feature type="transmembrane region" description="Helical" evidence="1">
    <location>
        <begin position="49"/>
        <end position="74"/>
    </location>
</feature>
<dbReference type="RefSeq" id="WP_165893689.1">
    <property type="nucleotide sequence ID" value="NZ_JAAPAP010000017.1"/>
</dbReference>
<keyword evidence="1" id="KW-0472">Membrane</keyword>
<keyword evidence="1" id="KW-1133">Transmembrane helix</keyword>
<accession>A0AA43Z915</accession>
<organism evidence="3 4">
    <name type="scientific">Azotobacter chroococcum</name>
    <dbReference type="NCBI Taxonomy" id="353"/>
    <lineage>
        <taxon>Bacteria</taxon>
        <taxon>Pseudomonadati</taxon>
        <taxon>Pseudomonadota</taxon>
        <taxon>Gammaproteobacteria</taxon>
        <taxon>Pseudomonadales</taxon>
        <taxon>Pseudomonadaceae</taxon>
        <taxon>Azotobacter</taxon>
    </lineage>
</organism>
<proteinExistence type="predicted"/>
<protein>
    <submittedName>
        <fullName evidence="3">Uncharacterized protein</fullName>
    </submittedName>
</protein>